<feature type="repeat" description="PPR" evidence="2">
    <location>
        <begin position="479"/>
        <end position="513"/>
    </location>
</feature>
<dbReference type="FunFam" id="1.25.40.10:FF:000351">
    <property type="entry name" value="Pentatricopeptide repeat-containing protein"/>
    <property type="match status" value="1"/>
</dbReference>
<dbReference type="Pfam" id="PF14432">
    <property type="entry name" value="DYW_deaminase"/>
    <property type="match status" value="1"/>
</dbReference>
<proteinExistence type="predicted"/>
<dbReference type="FunFam" id="1.25.40.10:FF:000475">
    <property type="entry name" value="Pentatricopeptide repeat-containing protein At5g40410, mitochondrial"/>
    <property type="match status" value="1"/>
</dbReference>
<dbReference type="SUPFAM" id="SSF48452">
    <property type="entry name" value="TPR-like"/>
    <property type="match status" value="1"/>
</dbReference>
<dbReference type="InterPro" id="IPR002885">
    <property type="entry name" value="PPR_rpt"/>
</dbReference>
<evidence type="ECO:0000256" key="3">
    <source>
        <dbReference type="SAM" id="MobiDB-lite"/>
    </source>
</evidence>
<name>A0AAP0FVV2_9ASPA</name>
<keyword evidence="6" id="KW-1185">Reference proteome</keyword>
<feature type="domain" description="DYW" evidence="4">
    <location>
        <begin position="895"/>
        <end position="987"/>
    </location>
</feature>
<feature type="repeat" description="PPR" evidence="2">
    <location>
        <begin position="716"/>
        <end position="750"/>
    </location>
</feature>
<accession>A0AAP0FVV2</accession>
<dbReference type="Pfam" id="PF01535">
    <property type="entry name" value="PPR"/>
    <property type="match status" value="7"/>
</dbReference>
<evidence type="ECO:0000313" key="6">
    <source>
        <dbReference type="Proteomes" id="UP001418222"/>
    </source>
</evidence>
<dbReference type="Pfam" id="PF20431">
    <property type="entry name" value="E_motif"/>
    <property type="match status" value="1"/>
</dbReference>
<dbReference type="Pfam" id="PF13041">
    <property type="entry name" value="PPR_2"/>
    <property type="match status" value="3"/>
</dbReference>
<dbReference type="AlphaFoldDB" id="A0AAP0FVV2"/>
<dbReference type="FunFam" id="1.25.40.10:FF:000366">
    <property type="entry name" value="Pentatricopeptide (PPR) repeat-containing protein"/>
    <property type="match status" value="1"/>
</dbReference>
<dbReference type="GO" id="GO:0008270">
    <property type="term" value="F:zinc ion binding"/>
    <property type="evidence" value="ECO:0007669"/>
    <property type="project" value="InterPro"/>
</dbReference>
<sequence length="987" mass="109666">MAVLLAEAPLSSSLLPRKPTAATCDPTNRKKSPCSSSFSSSSSSTRLSLSPTKVLNKSTLSSKTQSPHNSFTEEIANLCSNGSLNDAFLLLSRHDLKISNITSLSNAFGILLQACGYEGNLELGRKVHEHISLSKELMGYPVLTTRLITMYFSCGSSLESQSVFKDLEQRNLFQWNAMISGYSKNELWEEAIALFCQLLSETELKPNNFTLPCLFKSCAGVSNAVMGRGVHGMILKLNLASDTFVNNSLTSMYGKCGFVDEAVKVFDRMPERTLVSWNTLLSVLSDNGLLLDGFELFLDMVSVGEQLLQIDDATLVTLLPMCAFEGWIELGRLVHGLALKAALHRELRVNNALIDMYGKCGSLVEAQSLFEKTIQRNVVSWNAMIGACARNVDVDGVFELFHAMSMEEGMRPNEVTILNVLPACLRRSHLDYVKQIHDYVVRNGLEINSLVPNALVAAYAKCGSIDSAENVFNRMELKTVSAWNALIGGCAQNGDPIGAVHVFLKMTDSGLQPDWFTISSLLLACAHLKYFRQGRSIHGFIQRNGLDKDSFISISLLSFYIQCRKMSAARTLFSAMEETDSVSWNAMISGCSQNGMPDESLELFRRMQRDRYEPSLVAITGAFIACGQLSALRLGKETHCFALKADLDEDAFVGSSIVDMYAKCGSIDEARSIFDRLNARDDVSWNVMITGYGVNGRALEAVELFGKMQEEGLTPDEFTYIGILMACSHGGLVEVGLEYFEQMRAKGVERKLEHYACAADLLGRAGRLNDAIHLIERMPEKPDARIWSSLLGSCRIHGDITLGERAAEKLLDLDPNKAEHYVLTSNLFAGSGRWDDVRRVRKMLRNNGLRKDPGCSWIDVKGQLHCFTAGNGVNLKSDEICRMWSVLEEKISKMGYVPDTGSVLHEVDEAEKLEMLRRHSEKQAIVFGLLSTGAATKIRVNKNIRMCRDCHCAIKLVSKVARREIVVRDNKRFHHFRDGFCSCKDYW</sequence>
<feature type="repeat" description="PPR" evidence="2">
    <location>
        <begin position="580"/>
        <end position="614"/>
    </location>
</feature>
<feature type="repeat" description="PPR" evidence="2">
    <location>
        <begin position="377"/>
        <end position="412"/>
    </location>
</feature>
<evidence type="ECO:0000259" key="4">
    <source>
        <dbReference type="Pfam" id="PF14432"/>
    </source>
</evidence>
<dbReference type="FunFam" id="1.25.40.10:FF:000144">
    <property type="entry name" value="Pentatricopeptide repeat-containing protein, mitochondrial"/>
    <property type="match status" value="1"/>
</dbReference>
<dbReference type="GO" id="GO:0003723">
    <property type="term" value="F:RNA binding"/>
    <property type="evidence" value="ECO:0007669"/>
    <property type="project" value="InterPro"/>
</dbReference>
<evidence type="ECO:0000256" key="2">
    <source>
        <dbReference type="PROSITE-ProRule" id="PRU00708"/>
    </source>
</evidence>
<dbReference type="PANTHER" id="PTHR47926:SF383">
    <property type="entry name" value="DYW DOMAIN-CONTAINING PROTEIN"/>
    <property type="match status" value="1"/>
</dbReference>
<reference evidence="5 6" key="1">
    <citation type="journal article" date="2022" name="Nat. Plants">
        <title>Genomes of leafy and leafless Platanthera orchids illuminate the evolution of mycoheterotrophy.</title>
        <authorList>
            <person name="Li M.H."/>
            <person name="Liu K.W."/>
            <person name="Li Z."/>
            <person name="Lu H.C."/>
            <person name="Ye Q.L."/>
            <person name="Zhang D."/>
            <person name="Wang J.Y."/>
            <person name="Li Y.F."/>
            <person name="Zhong Z.M."/>
            <person name="Liu X."/>
            <person name="Yu X."/>
            <person name="Liu D.K."/>
            <person name="Tu X.D."/>
            <person name="Liu B."/>
            <person name="Hao Y."/>
            <person name="Liao X.Y."/>
            <person name="Jiang Y.T."/>
            <person name="Sun W.H."/>
            <person name="Chen J."/>
            <person name="Chen Y.Q."/>
            <person name="Ai Y."/>
            <person name="Zhai J.W."/>
            <person name="Wu S.S."/>
            <person name="Zhou Z."/>
            <person name="Hsiao Y.Y."/>
            <person name="Wu W.L."/>
            <person name="Chen Y.Y."/>
            <person name="Lin Y.F."/>
            <person name="Hsu J.L."/>
            <person name="Li C.Y."/>
            <person name="Wang Z.W."/>
            <person name="Zhao X."/>
            <person name="Zhong W.Y."/>
            <person name="Ma X.K."/>
            <person name="Ma L."/>
            <person name="Huang J."/>
            <person name="Chen G.Z."/>
            <person name="Huang M.Z."/>
            <person name="Huang L."/>
            <person name="Peng D.H."/>
            <person name="Luo Y.B."/>
            <person name="Zou S.Q."/>
            <person name="Chen S.P."/>
            <person name="Lan S."/>
            <person name="Tsai W.C."/>
            <person name="Van de Peer Y."/>
            <person name="Liu Z.J."/>
        </authorList>
    </citation>
    <scope>NUCLEOTIDE SEQUENCE [LARGE SCALE GENOMIC DNA]</scope>
    <source>
        <strain evidence="5">Lor287</strain>
    </source>
</reference>
<feature type="region of interest" description="Disordered" evidence="3">
    <location>
        <begin position="15"/>
        <end position="50"/>
    </location>
</feature>
<dbReference type="Proteomes" id="UP001418222">
    <property type="component" value="Unassembled WGS sequence"/>
</dbReference>
<organism evidence="5 6">
    <name type="scientific">Platanthera zijinensis</name>
    <dbReference type="NCBI Taxonomy" id="2320716"/>
    <lineage>
        <taxon>Eukaryota</taxon>
        <taxon>Viridiplantae</taxon>
        <taxon>Streptophyta</taxon>
        <taxon>Embryophyta</taxon>
        <taxon>Tracheophyta</taxon>
        <taxon>Spermatophyta</taxon>
        <taxon>Magnoliopsida</taxon>
        <taxon>Liliopsida</taxon>
        <taxon>Asparagales</taxon>
        <taxon>Orchidaceae</taxon>
        <taxon>Orchidoideae</taxon>
        <taxon>Orchideae</taxon>
        <taxon>Orchidinae</taxon>
        <taxon>Platanthera</taxon>
    </lineage>
</organism>
<feature type="repeat" description="PPR" evidence="2">
    <location>
        <begin position="681"/>
        <end position="715"/>
    </location>
</feature>
<gene>
    <name evidence="5" type="primary">PCMP-H8</name>
    <name evidence="5" type="ORF">KSP39_PZI021768</name>
</gene>
<dbReference type="FunFam" id="1.25.40.10:FF:000361">
    <property type="entry name" value="Pentatricopeptide repeat-containing protein chloroplastic"/>
    <property type="match status" value="2"/>
</dbReference>
<feature type="repeat" description="PPR" evidence="2">
    <location>
        <begin position="242"/>
        <end position="276"/>
    </location>
</feature>
<dbReference type="PANTHER" id="PTHR47926">
    <property type="entry name" value="PENTATRICOPEPTIDE REPEAT-CONTAINING PROTEIN"/>
    <property type="match status" value="1"/>
</dbReference>
<dbReference type="InterPro" id="IPR011990">
    <property type="entry name" value="TPR-like_helical_dom_sf"/>
</dbReference>
<keyword evidence="1" id="KW-0677">Repeat</keyword>
<protein>
    <submittedName>
        <fullName evidence="5">Pentatricopeptide repeat-containing protein</fullName>
    </submittedName>
</protein>
<dbReference type="PROSITE" id="PS51375">
    <property type="entry name" value="PPR"/>
    <property type="match status" value="7"/>
</dbReference>
<dbReference type="InterPro" id="IPR046848">
    <property type="entry name" value="E_motif"/>
</dbReference>
<dbReference type="EMBL" id="JBBWWQ010000019">
    <property type="protein sequence ID" value="KAK8918810.1"/>
    <property type="molecule type" value="Genomic_DNA"/>
</dbReference>
<evidence type="ECO:0000313" key="5">
    <source>
        <dbReference type="EMBL" id="KAK8918810.1"/>
    </source>
</evidence>
<dbReference type="NCBIfam" id="TIGR00756">
    <property type="entry name" value="PPR"/>
    <property type="match status" value="5"/>
</dbReference>
<dbReference type="InterPro" id="IPR032867">
    <property type="entry name" value="DYW_dom"/>
</dbReference>
<dbReference type="Gene3D" id="1.25.40.10">
    <property type="entry name" value="Tetratricopeptide repeat domain"/>
    <property type="match status" value="5"/>
</dbReference>
<evidence type="ECO:0000256" key="1">
    <source>
        <dbReference type="ARBA" id="ARBA00022737"/>
    </source>
</evidence>
<dbReference type="InterPro" id="IPR046960">
    <property type="entry name" value="PPR_At4g14850-like_plant"/>
</dbReference>
<dbReference type="GO" id="GO:0009451">
    <property type="term" value="P:RNA modification"/>
    <property type="evidence" value="ECO:0007669"/>
    <property type="project" value="InterPro"/>
</dbReference>
<feature type="compositionally biased region" description="Low complexity" evidence="3">
    <location>
        <begin position="33"/>
        <end position="50"/>
    </location>
</feature>
<comment type="caution">
    <text evidence="5">The sequence shown here is derived from an EMBL/GenBank/DDBJ whole genome shotgun (WGS) entry which is preliminary data.</text>
</comment>
<feature type="repeat" description="PPR" evidence="2">
    <location>
        <begin position="171"/>
        <end position="206"/>
    </location>
</feature>